<dbReference type="PROSITE" id="PS50931">
    <property type="entry name" value="HTH_LYSR"/>
    <property type="match status" value="1"/>
</dbReference>
<evidence type="ECO:0000256" key="4">
    <source>
        <dbReference type="ARBA" id="ARBA00023159"/>
    </source>
</evidence>
<comment type="similarity">
    <text evidence="1">Belongs to the LysR transcriptional regulatory family.</text>
</comment>
<dbReference type="Gene3D" id="1.10.10.10">
    <property type="entry name" value="Winged helix-like DNA-binding domain superfamily/Winged helix DNA-binding domain"/>
    <property type="match status" value="1"/>
</dbReference>
<evidence type="ECO:0000313" key="7">
    <source>
        <dbReference type="EMBL" id="EKT84804.1"/>
    </source>
</evidence>
<feature type="domain" description="HTH lysR-type" evidence="6">
    <location>
        <begin position="4"/>
        <end position="62"/>
    </location>
</feature>
<name>K8XTL1_RHOOP</name>
<dbReference type="InterPro" id="IPR000847">
    <property type="entry name" value="LysR_HTH_N"/>
</dbReference>
<evidence type="ECO:0000256" key="3">
    <source>
        <dbReference type="ARBA" id="ARBA00023125"/>
    </source>
</evidence>
<dbReference type="InterPro" id="IPR036390">
    <property type="entry name" value="WH_DNA-bd_sf"/>
</dbReference>
<dbReference type="InterPro" id="IPR036388">
    <property type="entry name" value="WH-like_DNA-bd_sf"/>
</dbReference>
<protein>
    <submittedName>
        <fullName evidence="7">LysR family transcriptional regulator</fullName>
    </submittedName>
</protein>
<comment type="caution">
    <text evidence="7">The sequence shown here is derived from an EMBL/GenBank/DDBJ whole genome shotgun (WGS) entry which is preliminary data.</text>
</comment>
<dbReference type="PANTHER" id="PTHR30346:SF0">
    <property type="entry name" value="HCA OPERON TRANSCRIPTIONAL ACTIVATOR HCAR"/>
    <property type="match status" value="1"/>
</dbReference>
<dbReference type="SUPFAM" id="SSF46785">
    <property type="entry name" value="Winged helix' DNA-binding domain"/>
    <property type="match status" value="1"/>
</dbReference>
<dbReference type="GO" id="GO:0003677">
    <property type="term" value="F:DNA binding"/>
    <property type="evidence" value="ECO:0007669"/>
    <property type="project" value="UniProtKB-KW"/>
</dbReference>
<evidence type="ECO:0000259" key="6">
    <source>
        <dbReference type="PROSITE" id="PS50931"/>
    </source>
</evidence>
<dbReference type="PANTHER" id="PTHR30346">
    <property type="entry name" value="TRANSCRIPTIONAL DUAL REGULATOR HCAR-RELATED"/>
    <property type="match status" value="1"/>
</dbReference>
<dbReference type="GO" id="GO:0003700">
    <property type="term" value="F:DNA-binding transcription factor activity"/>
    <property type="evidence" value="ECO:0007669"/>
    <property type="project" value="InterPro"/>
</dbReference>
<dbReference type="FunFam" id="1.10.10.10:FF:000001">
    <property type="entry name" value="LysR family transcriptional regulator"/>
    <property type="match status" value="1"/>
</dbReference>
<dbReference type="Proteomes" id="UP000005951">
    <property type="component" value="Unassembled WGS sequence"/>
</dbReference>
<reference evidence="7 8" key="1">
    <citation type="journal article" date="2013" name="Genome Announc.">
        <title>Draft Genome Sequence of Rhodococcus opacus Strain M213 Shows a Diverse Catabolic Potential.</title>
        <authorList>
            <person name="Pathak A."/>
            <person name="Green S.J."/>
            <person name="Ogram A."/>
            <person name="Chauhan A."/>
        </authorList>
    </citation>
    <scope>NUCLEOTIDE SEQUENCE [LARGE SCALE GENOMIC DNA]</scope>
    <source>
        <strain evidence="7 8">M213</strain>
    </source>
</reference>
<accession>K8XTL1</accession>
<evidence type="ECO:0000256" key="2">
    <source>
        <dbReference type="ARBA" id="ARBA00023015"/>
    </source>
</evidence>
<dbReference type="RefSeq" id="WP_005253105.1">
    <property type="nucleotide sequence ID" value="NZ_AJYC02000003.1"/>
</dbReference>
<evidence type="ECO:0000256" key="1">
    <source>
        <dbReference type="ARBA" id="ARBA00009437"/>
    </source>
</evidence>
<sequence length="309" mass="33546">MFRYTLRQVEYFVEAAERGSVSAAAEACHVSQTGVSLAIAQLEQSLQVQLSVRQRAKGMTLTPAGQSFLLEARQLLRQAADLERSGTALGAALSGRLAIGCYSTLAAFMVPPLICGFALPNADLDLTFTEGSSDELQEMMLAGKLDAVIVHRRHLLDGVEGHFVQERVPHVLLPADHRLASAAAIALADLRDEPMVLLDIPSVRTNLLPSIRAAGLDPLIRWRSGDFEAVRALVARGLGYSLLMQLPPSDLSYEGLPVVARPIADEVERSDVCLGHPTNQRMTKRVEALLDYCRATFPPKGQGINDSRL</sequence>
<evidence type="ECO:0000313" key="8">
    <source>
        <dbReference type="Proteomes" id="UP000005951"/>
    </source>
</evidence>
<dbReference type="SUPFAM" id="SSF53850">
    <property type="entry name" value="Periplasmic binding protein-like II"/>
    <property type="match status" value="1"/>
</dbReference>
<keyword evidence="2" id="KW-0805">Transcription regulation</keyword>
<dbReference type="Gene3D" id="3.40.190.10">
    <property type="entry name" value="Periplasmic binding protein-like II"/>
    <property type="match status" value="2"/>
</dbReference>
<dbReference type="InterPro" id="IPR005119">
    <property type="entry name" value="LysR_subst-bd"/>
</dbReference>
<gene>
    <name evidence="7" type="ORF">WSS_A00190</name>
</gene>
<organism evidence="7 8">
    <name type="scientific">Rhodococcus opacus M213</name>
    <dbReference type="NCBI Taxonomy" id="1129896"/>
    <lineage>
        <taxon>Bacteria</taxon>
        <taxon>Bacillati</taxon>
        <taxon>Actinomycetota</taxon>
        <taxon>Actinomycetes</taxon>
        <taxon>Mycobacteriales</taxon>
        <taxon>Nocardiaceae</taxon>
        <taxon>Rhodococcus</taxon>
    </lineage>
</organism>
<keyword evidence="4" id="KW-0010">Activator</keyword>
<dbReference type="Pfam" id="PF00126">
    <property type="entry name" value="HTH_1"/>
    <property type="match status" value="1"/>
</dbReference>
<proteinExistence type="inferred from homology"/>
<keyword evidence="3" id="KW-0238">DNA-binding</keyword>
<dbReference type="GO" id="GO:0032993">
    <property type="term" value="C:protein-DNA complex"/>
    <property type="evidence" value="ECO:0007669"/>
    <property type="project" value="TreeGrafter"/>
</dbReference>
<dbReference type="AlphaFoldDB" id="K8XTL1"/>
<dbReference type="Pfam" id="PF03466">
    <property type="entry name" value="LysR_substrate"/>
    <property type="match status" value="1"/>
</dbReference>
<dbReference type="EMBL" id="AJYC02000003">
    <property type="protein sequence ID" value="EKT84804.1"/>
    <property type="molecule type" value="Genomic_DNA"/>
</dbReference>
<evidence type="ECO:0000256" key="5">
    <source>
        <dbReference type="ARBA" id="ARBA00023163"/>
    </source>
</evidence>
<keyword evidence="5" id="KW-0804">Transcription</keyword>